<name>A0A8W8ICD6_MAGGI</name>
<keyword evidence="2" id="KW-0812">Transmembrane</keyword>
<feature type="region of interest" description="Disordered" evidence="1">
    <location>
        <begin position="125"/>
        <end position="146"/>
    </location>
</feature>
<protein>
    <recommendedName>
        <fullName evidence="5">Promethin</fullName>
    </recommendedName>
</protein>
<dbReference type="AlphaFoldDB" id="A0A8W8ICD6"/>
<dbReference type="EnsemblMetazoa" id="G1336.3">
    <property type="protein sequence ID" value="G1336.3:cds"/>
    <property type="gene ID" value="G1336"/>
</dbReference>
<evidence type="ECO:0008006" key="5">
    <source>
        <dbReference type="Google" id="ProtNLM"/>
    </source>
</evidence>
<evidence type="ECO:0000256" key="1">
    <source>
        <dbReference type="SAM" id="MobiDB-lite"/>
    </source>
</evidence>
<organism evidence="3 4">
    <name type="scientific">Magallana gigas</name>
    <name type="common">Pacific oyster</name>
    <name type="synonym">Crassostrea gigas</name>
    <dbReference type="NCBI Taxonomy" id="29159"/>
    <lineage>
        <taxon>Eukaryota</taxon>
        <taxon>Metazoa</taxon>
        <taxon>Spiralia</taxon>
        <taxon>Lophotrochozoa</taxon>
        <taxon>Mollusca</taxon>
        <taxon>Bivalvia</taxon>
        <taxon>Autobranchia</taxon>
        <taxon>Pteriomorphia</taxon>
        <taxon>Ostreida</taxon>
        <taxon>Ostreoidea</taxon>
        <taxon>Ostreidae</taxon>
        <taxon>Magallana</taxon>
    </lineage>
</organism>
<feature type="transmembrane region" description="Helical" evidence="2">
    <location>
        <begin position="81"/>
        <end position="114"/>
    </location>
</feature>
<keyword evidence="4" id="KW-1185">Reference proteome</keyword>
<reference evidence="3" key="1">
    <citation type="submission" date="2022-08" db="UniProtKB">
        <authorList>
            <consortium name="EnsemblMetazoa"/>
        </authorList>
    </citation>
    <scope>IDENTIFICATION</scope>
    <source>
        <strain evidence="3">05x7-T-G4-1.051#20</strain>
    </source>
</reference>
<dbReference type="EnsemblMetazoa" id="G1336.2">
    <property type="protein sequence ID" value="G1336.2:cds"/>
    <property type="gene ID" value="G1336"/>
</dbReference>
<keyword evidence="2" id="KW-1133">Transmembrane helix</keyword>
<dbReference type="EnsemblMetazoa" id="G1336.1">
    <property type="protein sequence ID" value="G1336.1:cds"/>
    <property type="gene ID" value="G1336"/>
</dbReference>
<evidence type="ECO:0000313" key="3">
    <source>
        <dbReference type="EnsemblMetazoa" id="G1336.2:cds"/>
    </source>
</evidence>
<proteinExistence type="predicted"/>
<dbReference type="Pfam" id="PF16015">
    <property type="entry name" value="Promethin"/>
    <property type="match status" value="1"/>
</dbReference>
<evidence type="ECO:0000313" key="4">
    <source>
        <dbReference type="Proteomes" id="UP000005408"/>
    </source>
</evidence>
<feature type="transmembrane region" description="Helical" evidence="2">
    <location>
        <begin position="42"/>
        <end position="75"/>
    </location>
</feature>
<evidence type="ECO:0000256" key="2">
    <source>
        <dbReference type="SAM" id="Phobius"/>
    </source>
</evidence>
<dbReference type="Proteomes" id="UP000005408">
    <property type="component" value="Unassembled WGS sequence"/>
</dbReference>
<accession>A0A8W8ICD6</accession>
<keyword evidence="2" id="KW-0472">Membrane</keyword>
<sequence length="146" mass="15837">MGGSDDTDWKFQTCFQSFCDRHELGQKWQSAKDYGTENPGSTLFIIAVVAMCSFPIFCFLAFVVGSLIIGFTIFLFVEGTVLTIAAFLLGGALFFASLFSVGFSIFAVLAIYSFSTAQKIISKVSSKTPSSGPVTECDSTQKDKLK</sequence>